<dbReference type="EMBL" id="AZBU02000003">
    <property type="protein sequence ID" value="TKR87015.1"/>
    <property type="molecule type" value="Genomic_DNA"/>
</dbReference>
<name>A0A4V6A4I0_STECR</name>
<organism evidence="1 2">
    <name type="scientific">Steinernema carpocapsae</name>
    <name type="common">Entomopathogenic nematode</name>
    <dbReference type="NCBI Taxonomy" id="34508"/>
    <lineage>
        <taxon>Eukaryota</taxon>
        <taxon>Metazoa</taxon>
        <taxon>Ecdysozoa</taxon>
        <taxon>Nematoda</taxon>
        <taxon>Chromadorea</taxon>
        <taxon>Rhabditida</taxon>
        <taxon>Tylenchina</taxon>
        <taxon>Panagrolaimomorpha</taxon>
        <taxon>Strongyloidoidea</taxon>
        <taxon>Steinernematidae</taxon>
        <taxon>Steinernema</taxon>
    </lineage>
</organism>
<protein>
    <submittedName>
        <fullName evidence="1">Uncharacterized protein</fullName>
    </submittedName>
</protein>
<dbReference type="AlphaFoldDB" id="A0A4V6A4I0"/>
<reference evidence="1 2" key="1">
    <citation type="journal article" date="2015" name="Genome Biol.">
        <title>Comparative genomics of Steinernema reveals deeply conserved gene regulatory networks.</title>
        <authorList>
            <person name="Dillman A.R."/>
            <person name="Macchietto M."/>
            <person name="Porter C.F."/>
            <person name="Rogers A."/>
            <person name="Williams B."/>
            <person name="Antoshechkin I."/>
            <person name="Lee M.M."/>
            <person name="Goodwin Z."/>
            <person name="Lu X."/>
            <person name="Lewis E.E."/>
            <person name="Goodrich-Blair H."/>
            <person name="Stock S.P."/>
            <person name="Adams B.J."/>
            <person name="Sternberg P.W."/>
            <person name="Mortazavi A."/>
        </authorList>
    </citation>
    <scope>NUCLEOTIDE SEQUENCE [LARGE SCALE GENOMIC DNA]</scope>
    <source>
        <strain evidence="1 2">ALL</strain>
    </source>
</reference>
<reference evidence="1 2" key="2">
    <citation type="journal article" date="2019" name="G3 (Bethesda)">
        <title>Hybrid Assembly of the Genome of the Entomopathogenic Nematode Steinernema carpocapsae Identifies the X-Chromosome.</title>
        <authorList>
            <person name="Serra L."/>
            <person name="Macchietto M."/>
            <person name="Macias-Munoz A."/>
            <person name="McGill C.J."/>
            <person name="Rodriguez I.M."/>
            <person name="Rodriguez B."/>
            <person name="Murad R."/>
            <person name="Mortazavi A."/>
        </authorList>
    </citation>
    <scope>NUCLEOTIDE SEQUENCE [LARGE SCALE GENOMIC DNA]</scope>
    <source>
        <strain evidence="1 2">ALL</strain>
    </source>
</reference>
<evidence type="ECO:0000313" key="1">
    <source>
        <dbReference type="EMBL" id="TKR87015.1"/>
    </source>
</evidence>
<dbReference type="Proteomes" id="UP000298663">
    <property type="component" value="Unassembled WGS sequence"/>
</dbReference>
<gene>
    <name evidence="1" type="ORF">L596_011494</name>
</gene>
<evidence type="ECO:0000313" key="2">
    <source>
        <dbReference type="Proteomes" id="UP000298663"/>
    </source>
</evidence>
<comment type="caution">
    <text evidence="1">The sequence shown here is derived from an EMBL/GenBank/DDBJ whole genome shotgun (WGS) entry which is preliminary data.</text>
</comment>
<proteinExistence type="predicted"/>
<accession>A0A4V6A4I0</accession>
<keyword evidence="2" id="KW-1185">Reference proteome</keyword>
<sequence>MSFPASQMSAAVYATSAVGTSSHPAPSGIRPWLLDSMDSLSVFPSVQRRQQLKSSSAAATLPESSPR</sequence>